<proteinExistence type="predicted"/>
<keyword evidence="3 7" id="KW-0812">Transmembrane</keyword>
<dbReference type="PANTHER" id="PTHR13906">
    <property type="entry name" value="PORCUPINE"/>
    <property type="match status" value="1"/>
</dbReference>
<name>A0A899G1K7_9ASCO</name>
<dbReference type="PANTHER" id="PTHR13906:SF4">
    <property type="entry name" value="LYSOPHOSPHOLIPID ACYLTRANSFERASE 6"/>
    <property type="match status" value="1"/>
</dbReference>
<keyword evidence="5 7" id="KW-0472">Membrane</keyword>
<feature type="transmembrane region" description="Helical" evidence="7">
    <location>
        <begin position="378"/>
        <end position="398"/>
    </location>
</feature>
<organism evidence="8 9">
    <name type="scientific">Pneumocystis wakefieldiae</name>
    <dbReference type="NCBI Taxonomy" id="38082"/>
    <lineage>
        <taxon>Eukaryota</taxon>
        <taxon>Fungi</taxon>
        <taxon>Dikarya</taxon>
        <taxon>Ascomycota</taxon>
        <taxon>Taphrinomycotina</taxon>
        <taxon>Pneumocystomycetes</taxon>
        <taxon>Pneumocystaceae</taxon>
        <taxon>Pneumocystis</taxon>
    </lineage>
</organism>
<dbReference type="GO" id="GO:0047184">
    <property type="term" value="F:1-acylglycerophosphocholine O-acyltransferase activity"/>
    <property type="evidence" value="ECO:0007669"/>
    <property type="project" value="TreeGrafter"/>
</dbReference>
<evidence type="ECO:0000313" key="9">
    <source>
        <dbReference type="Proteomes" id="UP000663699"/>
    </source>
</evidence>
<keyword evidence="6" id="KW-0012">Acyltransferase</keyword>
<gene>
    <name evidence="8" type="ORF">MERGE_001152</name>
</gene>
<accession>A0A899G1K7</accession>
<protein>
    <recommendedName>
        <fullName evidence="10">Lysophospholipid acyltransferase</fullName>
    </recommendedName>
</protein>
<feature type="transmembrane region" description="Helical" evidence="7">
    <location>
        <begin position="254"/>
        <end position="274"/>
    </location>
</feature>
<dbReference type="OrthoDB" id="286734at2759"/>
<dbReference type="AlphaFoldDB" id="A0A899G1K7"/>
<evidence type="ECO:0000256" key="3">
    <source>
        <dbReference type="ARBA" id="ARBA00022692"/>
    </source>
</evidence>
<evidence type="ECO:0000256" key="2">
    <source>
        <dbReference type="ARBA" id="ARBA00022679"/>
    </source>
</evidence>
<dbReference type="GO" id="GO:0003841">
    <property type="term" value="F:1-acylglycerol-3-phosphate O-acyltransferase activity"/>
    <property type="evidence" value="ECO:0007669"/>
    <property type="project" value="TreeGrafter"/>
</dbReference>
<dbReference type="InterPro" id="IPR049941">
    <property type="entry name" value="LPLAT_7/PORCN-like"/>
</dbReference>
<keyword evidence="2" id="KW-0808">Transferase</keyword>
<keyword evidence="4 7" id="KW-1133">Transmembrane helix</keyword>
<feature type="transmembrane region" description="Helical" evidence="7">
    <location>
        <begin position="418"/>
        <end position="435"/>
    </location>
</feature>
<dbReference type="GO" id="GO:0030258">
    <property type="term" value="P:lipid modification"/>
    <property type="evidence" value="ECO:0007669"/>
    <property type="project" value="TreeGrafter"/>
</dbReference>
<evidence type="ECO:0000313" key="8">
    <source>
        <dbReference type="EMBL" id="QSL66766.1"/>
    </source>
</evidence>
<dbReference type="Pfam" id="PF03062">
    <property type="entry name" value="MBOAT"/>
    <property type="match status" value="1"/>
</dbReference>
<feature type="transmembrane region" description="Helical" evidence="7">
    <location>
        <begin position="31"/>
        <end position="54"/>
    </location>
</feature>
<dbReference type="GO" id="GO:0046474">
    <property type="term" value="P:glycerophospholipid biosynthetic process"/>
    <property type="evidence" value="ECO:0007669"/>
    <property type="project" value="TreeGrafter"/>
</dbReference>
<evidence type="ECO:0000256" key="6">
    <source>
        <dbReference type="ARBA" id="ARBA00023315"/>
    </source>
</evidence>
<evidence type="ECO:0000256" key="4">
    <source>
        <dbReference type="ARBA" id="ARBA00022989"/>
    </source>
</evidence>
<feature type="transmembrane region" description="Helical" evidence="7">
    <location>
        <begin position="493"/>
        <end position="513"/>
    </location>
</feature>
<dbReference type="GO" id="GO:0005783">
    <property type="term" value="C:endoplasmic reticulum"/>
    <property type="evidence" value="ECO:0007669"/>
    <property type="project" value="TreeGrafter"/>
</dbReference>
<evidence type="ECO:0008006" key="10">
    <source>
        <dbReference type="Google" id="ProtNLM"/>
    </source>
</evidence>
<dbReference type="InterPro" id="IPR004299">
    <property type="entry name" value="MBOAT_fam"/>
</dbReference>
<dbReference type="Proteomes" id="UP000663699">
    <property type="component" value="Chromosome 14"/>
</dbReference>
<evidence type="ECO:0000256" key="1">
    <source>
        <dbReference type="ARBA" id="ARBA00004141"/>
    </source>
</evidence>
<evidence type="ECO:0000256" key="7">
    <source>
        <dbReference type="SAM" id="Phobius"/>
    </source>
</evidence>
<feature type="transmembrane region" description="Helical" evidence="7">
    <location>
        <begin position="114"/>
        <end position="133"/>
    </location>
</feature>
<feature type="transmembrane region" description="Helical" evidence="7">
    <location>
        <begin position="75"/>
        <end position="94"/>
    </location>
</feature>
<dbReference type="EMBL" id="CP054545">
    <property type="protein sequence ID" value="QSL66766.1"/>
    <property type="molecule type" value="Genomic_DNA"/>
</dbReference>
<dbReference type="GO" id="GO:0016020">
    <property type="term" value="C:membrane"/>
    <property type="evidence" value="ECO:0007669"/>
    <property type="project" value="UniProtKB-SubCell"/>
</dbReference>
<comment type="subcellular location">
    <subcellularLocation>
        <location evidence="1">Membrane</location>
        <topology evidence="1">Multi-pass membrane protein</topology>
    </subcellularLocation>
</comment>
<keyword evidence="9" id="KW-1185">Reference proteome</keyword>
<feature type="transmembrane region" description="Helical" evidence="7">
    <location>
        <begin position="189"/>
        <end position="208"/>
    </location>
</feature>
<reference evidence="8" key="1">
    <citation type="submission" date="2020-06" db="EMBL/GenBank/DDBJ databases">
        <title>Genomes of multiple members of Pneumocystis genus reveal paths to human pathogen Pneumocystis jirovecii.</title>
        <authorList>
            <person name="Cisse O.H."/>
            <person name="Ma L."/>
            <person name="Dekker J."/>
            <person name="Khil P."/>
            <person name="Jo J."/>
            <person name="Brenchley J."/>
            <person name="Blair R."/>
            <person name="Pahar B."/>
            <person name="Chabe M."/>
            <person name="Van Rompay K.A."/>
            <person name="Keesler R."/>
            <person name="Sukura A."/>
            <person name="Hirsch V."/>
            <person name="Kutty G."/>
            <person name="Liu Y."/>
            <person name="Peng L."/>
            <person name="Chen J."/>
            <person name="Song J."/>
            <person name="Weissenbacher-Lang C."/>
            <person name="Xu J."/>
            <person name="Upham N.S."/>
            <person name="Stajich J.E."/>
            <person name="Cuomo C.A."/>
            <person name="Cushion M.T."/>
            <person name="Kovacs J.A."/>
        </authorList>
    </citation>
    <scope>NUCLEOTIDE SEQUENCE</scope>
    <source>
        <strain evidence="8">2A</strain>
    </source>
</reference>
<sequence length="517" mass="60902">MALDTGLLTAMTLAALLIRYPVDLPLWIDWFIGTIAEVIGISIDNFKLLGFLVFSYLPASFLRKLPCRRPYWRNIFNIIISAFFLVVFNFWFALQTVLISANGTYVIVKYIRGKYMPVVAFIFLMGHLSLNHLRRQFFNVDHRMDVTSFQMVLCMKLTAFAWNIHDGRQDLSTLTEKQRKYSLKQVPSLLDYLGYIFFFPSFIVGPSFDMADYYHWLTNGVSACLSKEKHDDKLEKRLLRKGGYYALKKFFSGLFYLCLFQLMSLYFSTTFVLGDEFLKTTRIYRFLYLVPLSITHRLKYYGVWSIAEGACILSGIGDVTRNHNGEIIHSSFENINPYDVETAQNTKQLFEAWNKSANRWLKYYVYLRVISYDDNSKFKGSFVTFTVSAIWHGFYPGYYCKKQLYNSFWKFMLISSNYIVSFITGSFVQILGKYFRKHIRPFFLTKDMKPTRYKIFYDILSVLTMQLTWGYIAQPFVILNLRDSIRFWQRYDFFVHYGILALFLLILCPFKALDILS</sequence>
<feature type="transmembrane region" description="Helical" evidence="7">
    <location>
        <begin position="455"/>
        <end position="473"/>
    </location>
</feature>
<evidence type="ECO:0000256" key="5">
    <source>
        <dbReference type="ARBA" id="ARBA00023136"/>
    </source>
</evidence>